<dbReference type="AlphaFoldDB" id="A0A8E5MKB1"/>
<protein>
    <submittedName>
        <fullName evidence="1">Uncharacterized protein</fullName>
    </submittedName>
</protein>
<dbReference type="Proteomes" id="UP000027002">
    <property type="component" value="Chromosome 6"/>
</dbReference>
<keyword evidence="2" id="KW-1185">Reference proteome</keyword>
<evidence type="ECO:0000313" key="1">
    <source>
        <dbReference type="EMBL" id="QUC22906.1"/>
    </source>
</evidence>
<dbReference type="EMBL" id="CP072758">
    <property type="protein sequence ID" value="QUC22906.1"/>
    <property type="molecule type" value="Genomic_DNA"/>
</dbReference>
<proteinExistence type="predicted"/>
<reference evidence="1" key="1">
    <citation type="submission" date="2020-03" db="EMBL/GenBank/DDBJ databases">
        <title>A mixture of massive structural variations and highly conserved coding sequences in Ustilaginoidea virens genome.</title>
        <authorList>
            <person name="Zhang K."/>
            <person name="Zhao Z."/>
            <person name="Zhang Z."/>
            <person name="Li Y."/>
            <person name="Hsiang T."/>
            <person name="Sun W."/>
        </authorList>
    </citation>
    <scope>NUCLEOTIDE SEQUENCE</scope>
    <source>
        <strain evidence="1">UV-8b</strain>
    </source>
</reference>
<sequence>MSCLCAVQCKCSWPVSMLAAAKAQVAERVESFRVSVAFILLVIEPDLRAAFVVDGCARFIWAITGSVISSSRHTSQAHVDVLLAGFHSGRNSHRPIILWKQMLMVNLVQELQP</sequence>
<dbReference type="RefSeq" id="XP_043000579.1">
    <property type="nucleotide sequence ID" value="XM_043144644.1"/>
</dbReference>
<organism evidence="1 2">
    <name type="scientific">Ustilaginoidea virens</name>
    <name type="common">Rice false smut fungus</name>
    <name type="synonym">Villosiclava virens</name>
    <dbReference type="NCBI Taxonomy" id="1159556"/>
    <lineage>
        <taxon>Eukaryota</taxon>
        <taxon>Fungi</taxon>
        <taxon>Dikarya</taxon>
        <taxon>Ascomycota</taxon>
        <taxon>Pezizomycotina</taxon>
        <taxon>Sordariomycetes</taxon>
        <taxon>Hypocreomycetidae</taxon>
        <taxon>Hypocreales</taxon>
        <taxon>Clavicipitaceae</taxon>
        <taxon>Ustilaginoidea</taxon>
    </lineage>
</organism>
<dbReference type="KEGG" id="uvi:66067924"/>
<dbReference type="GeneID" id="66067924"/>
<evidence type="ECO:0000313" key="2">
    <source>
        <dbReference type="Proteomes" id="UP000027002"/>
    </source>
</evidence>
<accession>A0A8E5MKB1</accession>
<gene>
    <name evidence="1" type="ORF">UV8b_07147</name>
</gene>
<name>A0A8E5MKB1_USTVR</name>